<evidence type="ECO:0000259" key="3">
    <source>
        <dbReference type="Pfam" id="PF05239"/>
    </source>
</evidence>
<sequence>MTRMTQLISTTALTLALGTGAAVAQESEVDTDTSTTIEQNISAADSAYSDSEANVESDADIAAESDSETTQEDPVLSDARSDTGSPDRDPLADGYQATVNVETPDNSELAADDLSKSPFYNFTTAELVGREVFDTEGDDIGEIDAVGLENGTVVAVISEGGFLGIGEHKVALPLSNFEANGEQIVLTGLTEDQVEEMPEYDPARFELVEDRKISEINR</sequence>
<feature type="compositionally biased region" description="Low complexity" evidence="1">
    <location>
        <begin position="42"/>
        <end position="52"/>
    </location>
</feature>
<gene>
    <name evidence="4" type="ORF">SAMN05421688_2383</name>
</gene>
<dbReference type="Pfam" id="PF05239">
    <property type="entry name" value="PRC"/>
    <property type="match status" value="1"/>
</dbReference>
<dbReference type="Gene3D" id="2.30.30.240">
    <property type="entry name" value="PRC-barrel domain"/>
    <property type="match status" value="1"/>
</dbReference>
<dbReference type="EMBL" id="FOJU01000003">
    <property type="protein sequence ID" value="SFB01441.1"/>
    <property type="molecule type" value="Genomic_DNA"/>
</dbReference>
<organism evidence="4 5">
    <name type="scientific">Poseidonocella pacifica</name>
    <dbReference type="NCBI Taxonomy" id="871651"/>
    <lineage>
        <taxon>Bacteria</taxon>
        <taxon>Pseudomonadati</taxon>
        <taxon>Pseudomonadota</taxon>
        <taxon>Alphaproteobacteria</taxon>
        <taxon>Rhodobacterales</taxon>
        <taxon>Roseobacteraceae</taxon>
        <taxon>Poseidonocella</taxon>
    </lineage>
</organism>
<feature type="domain" description="PRC-barrel" evidence="3">
    <location>
        <begin position="123"/>
        <end position="191"/>
    </location>
</feature>
<protein>
    <submittedName>
        <fullName evidence="4">PRC-barrel domain-containing protein</fullName>
    </submittedName>
</protein>
<proteinExistence type="predicted"/>
<feature type="region of interest" description="Disordered" evidence="1">
    <location>
        <begin position="42"/>
        <end position="93"/>
    </location>
</feature>
<keyword evidence="2" id="KW-0732">Signal</keyword>
<dbReference type="PANTHER" id="PTHR36505">
    <property type="entry name" value="BLR1072 PROTEIN"/>
    <property type="match status" value="1"/>
</dbReference>
<dbReference type="STRING" id="871651.SAMN05421688_2383"/>
<feature type="compositionally biased region" description="Basic and acidic residues" evidence="1">
    <location>
        <begin position="79"/>
        <end position="91"/>
    </location>
</feature>
<dbReference type="InterPro" id="IPR027275">
    <property type="entry name" value="PRC-brl_dom"/>
</dbReference>
<evidence type="ECO:0000256" key="2">
    <source>
        <dbReference type="SAM" id="SignalP"/>
    </source>
</evidence>
<dbReference type="Proteomes" id="UP000198796">
    <property type="component" value="Unassembled WGS sequence"/>
</dbReference>
<dbReference type="PANTHER" id="PTHR36505:SF1">
    <property type="entry name" value="BLR1072 PROTEIN"/>
    <property type="match status" value="1"/>
</dbReference>
<dbReference type="AlphaFoldDB" id="A0A1I0XKC8"/>
<keyword evidence="5" id="KW-1185">Reference proteome</keyword>
<evidence type="ECO:0000313" key="4">
    <source>
        <dbReference type="EMBL" id="SFB01441.1"/>
    </source>
</evidence>
<feature type="compositionally biased region" description="Acidic residues" evidence="1">
    <location>
        <begin position="53"/>
        <end position="71"/>
    </location>
</feature>
<evidence type="ECO:0000313" key="5">
    <source>
        <dbReference type="Proteomes" id="UP000198796"/>
    </source>
</evidence>
<feature type="signal peptide" evidence="2">
    <location>
        <begin position="1"/>
        <end position="24"/>
    </location>
</feature>
<feature type="chain" id="PRO_5011435206" evidence="2">
    <location>
        <begin position="25"/>
        <end position="218"/>
    </location>
</feature>
<dbReference type="SUPFAM" id="SSF50346">
    <property type="entry name" value="PRC-barrel domain"/>
    <property type="match status" value="1"/>
</dbReference>
<dbReference type="RefSeq" id="WP_175501258.1">
    <property type="nucleotide sequence ID" value="NZ_FOJU01000003.1"/>
</dbReference>
<name>A0A1I0XKC8_9RHOB</name>
<evidence type="ECO:0000256" key="1">
    <source>
        <dbReference type="SAM" id="MobiDB-lite"/>
    </source>
</evidence>
<dbReference type="InterPro" id="IPR011033">
    <property type="entry name" value="PRC_barrel-like_sf"/>
</dbReference>
<accession>A0A1I0XKC8</accession>
<reference evidence="4 5" key="1">
    <citation type="submission" date="2016-10" db="EMBL/GenBank/DDBJ databases">
        <authorList>
            <person name="de Groot N.N."/>
        </authorList>
    </citation>
    <scope>NUCLEOTIDE SEQUENCE [LARGE SCALE GENOMIC DNA]</scope>
    <source>
        <strain evidence="4 5">DSM 29316</strain>
    </source>
</reference>